<organism evidence="2">
    <name type="scientific">bioreactor metagenome</name>
    <dbReference type="NCBI Taxonomy" id="1076179"/>
    <lineage>
        <taxon>unclassified sequences</taxon>
        <taxon>metagenomes</taxon>
        <taxon>ecological metagenomes</taxon>
    </lineage>
</organism>
<proteinExistence type="predicted"/>
<reference evidence="2" key="1">
    <citation type="submission" date="2019-08" db="EMBL/GenBank/DDBJ databases">
        <authorList>
            <person name="Kucharzyk K."/>
            <person name="Murdoch R.W."/>
            <person name="Higgins S."/>
            <person name="Loffler F."/>
        </authorList>
    </citation>
    <scope>NUCLEOTIDE SEQUENCE</scope>
</reference>
<feature type="domain" description="Solute-binding protein family 3/N-terminal" evidence="1">
    <location>
        <begin position="25"/>
        <end position="78"/>
    </location>
</feature>
<dbReference type="EMBL" id="VSSQ01114555">
    <property type="protein sequence ID" value="MPN50397.1"/>
    <property type="molecule type" value="Genomic_DNA"/>
</dbReference>
<dbReference type="Gene3D" id="3.40.190.10">
    <property type="entry name" value="Periplasmic binding protein-like II"/>
    <property type="match status" value="2"/>
</dbReference>
<dbReference type="AlphaFoldDB" id="A0A645IGH7"/>
<gene>
    <name evidence="2" type="ORF">SDC9_198023</name>
</gene>
<accession>A0A645IGH7</accession>
<evidence type="ECO:0000259" key="1">
    <source>
        <dbReference type="Pfam" id="PF00497"/>
    </source>
</evidence>
<comment type="caution">
    <text evidence="2">The sequence shown here is derived from an EMBL/GenBank/DDBJ whole genome shotgun (WGS) entry which is preliminary data.</text>
</comment>
<dbReference type="InterPro" id="IPR001638">
    <property type="entry name" value="Solute-binding_3/MltF_N"/>
</dbReference>
<name>A0A645IGH7_9ZZZZ</name>
<sequence>MDMQAGRIDAMIVDEVLGQYKNTQLGNVFEVAPVDFGKDLYAIGLRKSDTELTDAINTAMKTCIDSGKAAEISTKWFGSDIMVK</sequence>
<protein>
    <recommendedName>
        <fullName evidence="1">Solute-binding protein family 3/N-terminal domain-containing protein</fullName>
    </recommendedName>
</protein>
<dbReference type="SUPFAM" id="SSF53850">
    <property type="entry name" value="Periplasmic binding protein-like II"/>
    <property type="match status" value="1"/>
</dbReference>
<evidence type="ECO:0000313" key="2">
    <source>
        <dbReference type="EMBL" id="MPN50397.1"/>
    </source>
</evidence>
<dbReference type="Pfam" id="PF00497">
    <property type="entry name" value="SBP_bac_3"/>
    <property type="match status" value="1"/>
</dbReference>